<organism evidence="1 2">
    <name type="scientific">Marinobacterium nitratireducens</name>
    <dbReference type="NCBI Taxonomy" id="518897"/>
    <lineage>
        <taxon>Bacteria</taxon>
        <taxon>Pseudomonadati</taxon>
        <taxon>Pseudomonadota</taxon>
        <taxon>Gammaproteobacteria</taxon>
        <taxon>Oceanospirillales</taxon>
        <taxon>Oceanospirillaceae</taxon>
        <taxon>Marinobacterium</taxon>
    </lineage>
</organism>
<dbReference type="AlphaFoldDB" id="A0A917ZDY8"/>
<evidence type="ECO:0000313" key="1">
    <source>
        <dbReference type="EMBL" id="GGO80079.1"/>
    </source>
</evidence>
<accession>A0A917ZDY8</accession>
<dbReference type="EMBL" id="BMLT01000003">
    <property type="protein sequence ID" value="GGO80079.1"/>
    <property type="molecule type" value="Genomic_DNA"/>
</dbReference>
<keyword evidence="2" id="KW-1185">Reference proteome</keyword>
<protein>
    <submittedName>
        <fullName evidence="1">Uncharacterized protein</fullName>
    </submittedName>
</protein>
<comment type="caution">
    <text evidence="1">The sequence shown here is derived from an EMBL/GenBank/DDBJ whole genome shotgun (WGS) entry which is preliminary data.</text>
</comment>
<dbReference type="Proteomes" id="UP000599578">
    <property type="component" value="Unassembled WGS sequence"/>
</dbReference>
<evidence type="ECO:0000313" key="2">
    <source>
        <dbReference type="Proteomes" id="UP000599578"/>
    </source>
</evidence>
<proteinExistence type="predicted"/>
<name>A0A917ZDY8_9GAMM</name>
<sequence length="100" mass="12061">MDIFDRLEQVSNKAIHYFNQIKVHYDRETGLARLPKPYENKNQQVVFSRHLKELIEQQILKKVPSHLVHRKRGELVFIINPEFIKCFQYAQAKMLWKTLP</sequence>
<reference evidence="1 2" key="1">
    <citation type="journal article" date="2014" name="Int. J. Syst. Evol. Microbiol.">
        <title>Complete genome sequence of Corynebacterium casei LMG S-19264T (=DSM 44701T), isolated from a smear-ripened cheese.</title>
        <authorList>
            <consortium name="US DOE Joint Genome Institute (JGI-PGF)"/>
            <person name="Walter F."/>
            <person name="Albersmeier A."/>
            <person name="Kalinowski J."/>
            <person name="Ruckert C."/>
        </authorList>
    </citation>
    <scope>NUCLEOTIDE SEQUENCE [LARGE SCALE GENOMIC DNA]</scope>
    <source>
        <strain evidence="1 2">CGMCC 1.7286</strain>
    </source>
</reference>
<gene>
    <name evidence="1" type="ORF">GCM10011348_15970</name>
</gene>